<proteinExistence type="predicted"/>
<keyword evidence="3" id="KW-1185">Reference proteome</keyword>
<accession>A0AAX2AIC2</accession>
<organism evidence="2 3">
    <name type="scientific">Malaciobacter mytili LMG 24559</name>
    <dbReference type="NCBI Taxonomy" id="1032238"/>
    <lineage>
        <taxon>Bacteria</taxon>
        <taxon>Pseudomonadati</taxon>
        <taxon>Campylobacterota</taxon>
        <taxon>Epsilonproteobacteria</taxon>
        <taxon>Campylobacterales</taxon>
        <taxon>Arcobacteraceae</taxon>
        <taxon>Malaciobacter</taxon>
    </lineage>
</organism>
<keyword evidence="1" id="KW-1133">Transmembrane helix</keyword>
<gene>
    <name evidence="2" type="ORF">CP985_03470</name>
</gene>
<feature type="transmembrane region" description="Helical" evidence="1">
    <location>
        <begin position="24"/>
        <end position="45"/>
    </location>
</feature>
<dbReference type="InterPro" id="IPR007973">
    <property type="entry name" value="Pilus_assembly_TraE"/>
</dbReference>
<dbReference type="KEGG" id="amyt:AMYT_a0120"/>
<dbReference type="RefSeq" id="WP_114843326.1">
    <property type="nucleotide sequence ID" value="NZ_CP031220.1"/>
</dbReference>
<dbReference type="Proteomes" id="UP000290092">
    <property type="component" value="Unassembled WGS sequence"/>
</dbReference>
<evidence type="ECO:0000313" key="2">
    <source>
        <dbReference type="EMBL" id="RXK16484.1"/>
    </source>
</evidence>
<dbReference type="Pfam" id="PF05309">
    <property type="entry name" value="TraE"/>
    <property type="match status" value="1"/>
</dbReference>
<name>A0AAX2AIC2_9BACT</name>
<comment type="caution">
    <text evidence="2">The sequence shown here is derived from an EMBL/GenBank/DDBJ whole genome shotgun (WGS) entry which is preliminary data.</text>
</comment>
<dbReference type="AlphaFoldDB" id="A0AAX2AIC2"/>
<evidence type="ECO:0008006" key="4">
    <source>
        <dbReference type="Google" id="ProtNLM"/>
    </source>
</evidence>
<keyword evidence="1" id="KW-0472">Membrane</keyword>
<protein>
    <recommendedName>
        <fullName evidence="4">F-type type IV conjugative transfer system protein TraE</fullName>
    </recommendedName>
</protein>
<evidence type="ECO:0000256" key="1">
    <source>
        <dbReference type="SAM" id="Phobius"/>
    </source>
</evidence>
<keyword evidence="1" id="KW-0812">Transmembrane</keyword>
<evidence type="ECO:0000313" key="3">
    <source>
        <dbReference type="Proteomes" id="UP000290092"/>
    </source>
</evidence>
<dbReference type="EMBL" id="NXID01000008">
    <property type="protein sequence ID" value="RXK16484.1"/>
    <property type="molecule type" value="Genomic_DNA"/>
</dbReference>
<reference evidence="2 3" key="1">
    <citation type="submission" date="2017-09" db="EMBL/GenBank/DDBJ databases">
        <title>Genomics of the genus Arcobacter.</title>
        <authorList>
            <person name="Perez-Cataluna A."/>
            <person name="Figueras M.J."/>
            <person name="Salas-Masso N."/>
        </authorList>
    </citation>
    <scope>NUCLEOTIDE SEQUENCE [LARGE SCALE GENOMIC DNA]</scope>
    <source>
        <strain evidence="2 3">CECT 7386</strain>
    </source>
</reference>
<sequence length="202" mass="23197">MGLKIFGKEYEDDLETSEKVNLSLWRALIILTIVVVVLVTGYLDLKSGIKIEMKAPPENNIVNHKNIIYGLNGANVTYYELWGRYLIRKISNFQPDNVNEKMDFIFNEMRPTDAVKVMKEAEDFKKFIIANKISQKFEFLEVTPDLGENKEFSENAIITIKGISKVTVGSVPEEPKECIYQIALNIYEGVFYVKDYGTNCFK</sequence>